<dbReference type="Proteomes" id="UP000016566">
    <property type="component" value="Unassembled WGS sequence"/>
</dbReference>
<dbReference type="STRING" id="1337093.MBELCI_3248"/>
<name>U2YP89_9RHOB</name>
<dbReference type="RefSeq" id="WP_021695295.1">
    <property type="nucleotide sequence ID" value="NZ_BATB01000068.1"/>
</dbReference>
<reference evidence="1" key="1">
    <citation type="journal article" date="2013" name="Genome Announc.">
        <title>Draft Genome Sequence of Loktanella cinnabarina LL-001T, Isolated from Deep-Sea Floor Sediment.</title>
        <authorList>
            <person name="Nishi S."/>
            <person name="Tsubouchi T."/>
            <person name="Takaki Y."/>
            <person name="Koyanagi R."/>
            <person name="Satoh N."/>
            <person name="Maruyama T."/>
            <person name="Hatada Y."/>
        </authorList>
    </citation>
    <scope>NUCLEOTIDE SEQUENCE [LARGE SCALE GENOMIC DNA]</scope>
    <source>
        <strain evidence="1">LL-001</strain>
    </source>
</reference>
<evidence type="ECO:0000313" key="2">
    <source>
        <dbReference type="Proteomes" id="UP000016566"/>
    </source>
</evidence>
<dbReference type="AlphaFoldDB" id="U2YP89"/>
<evidence type="ECO:0000313" key="1">
    <source>
        <dbReference type="EMBL" id="GAD57196.1"/>
    </source>
</evidence>
<organism evidence="1 2">
    <name type="scientific">Limimaricola cinnabarinus LL-001</name>
    <dbReference type="NCBI Taxonomy" id="1337093"/>
    <lineage>
        <taxon>Bacteria</taxon>
        <taxon>Pseudomonadati</taxon>
        <taxon>Pseudomonadota</taxon>
        <taxon>Alphaproteobacteria</taxon>
        <taxon>Rhodobacterales</taxon>
        <taxon>Paracoccaceae</taxon>
        <taxon>Limimaricola</taxon>
    </lineage>
</organism>
<dbReference type="EMBL" id="BATB01000068">
    <property type="protein sequence ID" value="GAD57196.1"/>
    <property type="molecule type" value="Genomic_DNA"/>
</dbReference>
<protein>
    <submittedName>
        <fullName evidence="1">Uncharacterized protein</fullName>
    </submittedName>
</protein>
<gene>
    <name evidence="1" type="ORF">MBELCI_3248</name>
</gene>
<keyword evidence="2" id="KW-1185">Reference proteome</keyword>
<sequence>MTTLTTSPSTEDLAYATIRSGRAFARLWLDTSIDTRGSTRSLWPATCRRLAEGQPFEARDIDVVTLMGEALRVALNTQRAGYGDHALCEDTSHDDLWDPRLEELRRLTEVYKHFRDCQERYADRVTAEREVARVP</sequence>
<comment type="caution">
    <text evidence="1">The sequence shown here is derived from an EMBL/GenBank/DDBJ whole genome shotgun (WGS) entry which is preliminary data.</text>
</comment>
<accession>U2YP89</accession>
<dbReference type="OrthoDB" id="7708417at2"/>
<proteinExistence type="predicted"/>